<name>A0A0G1Y369_9BACT</name>
<gene>
    <name evidence="4" type="ORF">UY86_C0005G0023</name>
</gene>
<dbReference type="InterPro" id="IPR034746">
    <property type="entry name" value="POTRA"/>
</dbReference>
<dbReference type="STRING" id="1618607.UY86_C0005G0023"/>
<evidence type="ECO:0000313" key="4">
    <source>
        <dbReference type="EMBL" id="KKW37636.1"/>
    </source>
</evidence>
<organism evidence="4 5">
    <name type="scientific">Candidatus Adlerbacteria bacterium GW2011_GWB1_54_7</name>
    <dbReference type="NCBI Taxonomy" id="1618607"/>
    <lineage>
        <taxon>Bacteria</taxon>
        <taxon>Candidatus Adleribacteriota</taxon>
    </lineage>
</organism>
<dbReference type="EMBL" id="LCRR01000005">
    <property type="protein sequence ID" value="KKW37636.1"/>
    <property type="molecule type" value="Genomic_DNA"/>
</dbReference>
<evidence type="ECO:0000259" key="3">
    <source>
        <dbReference type="PROSITE" id="PS51779"/>
    </source>
</evidence>
<evidence type="ECO:0000256" key="1">
    <source>
        <dbReference type="ARBA" id="ARBA00004370"/>
    </source>
</evidence>
<sequence>MALLFGILALGIFGGAVALARASFLRITDVAVSGVKTVPQISVEEIVREKLQGSYFFLFPKNNILLYPQKEIEKTLLAAHGEFKTAEVRAKDFHALAVAVIEREPKAVWCYSITSGQAECYLMDEDGVPYAPAPQFAEQVYVEYRGTLGGYFSALFALVEALMQKEPDNPVRQVVVDENEVRAYFQKDFLLIFSLKDSGGDVFERFSLALASEPFKGRKLSEFEYLDLRFGDKLYYKIK</sequence>
<proteinExistence type="predicted"/>
<dbReference type="Proteomes" id="UP000033852">
    <property type="component" value="Unassembled WGS sequence"/>
</dbReference>
<dbReference type="PROSITE" id="PS51779">
    <property type="entry name" value="POTRA"/>
    <property type="match status" value="1"/>
</dbReference>
<feature type="domain" description="POTRA" evidence="3">
    <location>
        <begin position="25"/>
        <end position="103"/>
    </location>
</feature>
<protein>
    <recommendedName>
        <fullName evidence="3">POTRA domain-containing protein</fullName>
    </recommendedName>
</protein>
<accession>A0A0G1Y369</accession>
<evidence type="ECO:0000313" key="5">
    <source>
        <dbReference type="Proteomes" id="UP000033852"/>
    </source>
</evidence>
<comment type="subcellular location">
    <subcellularLocation>
        <location evidence="1">Membrane</location>
    </subcellularLocation>
</comment>
<keyword evidence="2" id="KW-0472">Membrane</keyword>
<dbReference type="GO" id="GO:0016020">
    <property type="term" value="C:membrane"/>
    <property type="evidence" value="ECO:0007669"/>
    <property type="project" value="UniProtKB-SubCell"/>
</dbReference>
<comment type="caution">
    <text evidence="4">The sequence shown here is derived from an EMBL/GenBank/DDBJ whole genome shotgun (WGS) entry which is preliminary data.</text>
</comment>
<reference evidence="4 5" key="1">
    <citation type="journal article" date="2015" name="Nature">
        <title>rRNA introns, odd ribosomes, and small enigmatic genomes across a large radiation of phyla.</title>
        <authorList>
            <person name="Brown C.T."/>
            <person name="Hug L.A."/>
            <person name="Thomas B.C."/>
            <person name="Sharon I."/>
            <person name="Castelle C.J."/>
            <person name="Singh A."/>
            <person name="Wilkins M.J."/>
            <person name="Williams K.H."/>
            <person name="Banfield J.F."/>
        </authorList>
    </citation>
    <scope>NUCLEOTIDE SEQUENCE [LARGE SCALE GENOMIC DNA]</scope>
</reference>
<dbReference type="AlphaFoldDB" id="A0A0G1Y369"/>
<evidence type="ECO:0000256" key="2">
    <source>
        <dbReference type="ARBA" id="ARBA00023136"/>
    </source>
</evidence>